<dbReference type="GO" id="GO:0005886">
    <property type="term" value="C:plasma membrane"/>
    <property type="evidence" value="ECO:0007669"/>
    <property type="project" value="TreeGrafter"/>
</dbReference>
<dbReference type="Pfam" id="PF00698">
    <property type="entry name" value="Acyl_transf_1"/>
    <property type="match status" value="1"/>
</dbReference>
<sequence length="480" mass="52776">ACIITTDIDKERRYALRLEQLFTLCVRLFFSFNMASQHIVFSFAGQGFPPVEAARDLYRVSSTFRQAITDVQETINGLSHDGSIPGQAHVPLTDYFEEDEIRPPYAASFDRPLSATQHSLPPSATLVIVSAQYALGKLLQSWGVSPQSVMAYSLGEIAAGTFTGSYTLPAMVKLLARREGLLEDRSLFPNKGGLALVFTDGDSIKQVLAKEGLLGTVDIAGFSSPGATCVAGDASQLDVALEKLSDTDVDFKRVRLDIGMHSGHVQALADHVRSSPDIFPERDSKDCKVLPGIDHWSSLGIQLPTGSPLNANHYATVLRRPLRYRDCVQKIFQKHMSEQREQDLVFVDMGMGPGQLYKLIMAALEHTAEWQRGQVRAMASIDPVDAGDARNTLGWAKAQLKDNLSKAHVLLQKSSTSPGMTDPHYAHKHNKKVAARASNPVTKWKCMAGTAEKFADAQTCWFEGVNRLLLQLTSYDPNRT</sequence>
<feature type="non-terminal residue" evidence="4">
    <location>
        <position position="1"/>
    </location>
</feature>
<dbReference type="InterPro" id="IPR050091">
    <property type="entry name" value="PKS_NRPS_Biosynth_Enz"/>
</dbReference>
<dbReference type="AlphaFoldDB" id="A0A4V4KI46"/>
<organism evidence="4 5">
    <name type="scientific">Aureobasidium pullulans</name>
    <name type="common">Black yeast</name>
    <name type="synonym">Pullularia pullulans</name>
    <dbReference type="NCBI Taxonomy" id="5580"/>
    <lineage>
        <taxon>Eukaryota</taxon>
        <taxon>Fungi</taxon>
        <taxon>Dikarya</taxon>
        <taxon>Ascomycota</taxon>
        <taxon>Pezizomycotina</taxon>
        <taxon>Dothideomycetes</taxon>
        <taxon>Dothideomycetidae</taxon>
        <taxon>Dothideales</taxon>
        <taxon>Saccotheciaceae</taxon>
        <taxon>Aureobasidium</taxon>
    </lineage>
</organism>
<name>A0A4V4KI46_AURPU</name>
<dbReference type="GO" id="GO:0005737">
    <property type="term" value="C:cytoplasm"/>
    <property type="evidence" value="ECO:0007669"/>
    <property type="project" value="TreeGrafter"/>
</dbReference>
<comment type="caution">
    <text evidence="4">The sequence shown here is derived from an EMBL/GenBank/DDBJ whole genome shotgun (WGS) entry which is preliminary data.</text>
</comment>
<dbReference type="PANTHER" id="PTHR43775">
    <property type="entry name" value="FATTY ACID SYNTHASE"/>
    <property type="match status" value="1"/>
</dbReference>
<dbReference type="InterPro" id="IPR016035">
    <property type="entry name" value="Acyl_Trfase/lysoPLipase"/>
</dbReference>
<feature type="domain" description="Malonyl-CoA:ACP transacylase (MAT)" evidence="3">
    <location>
        <begin position="42"/>
        <end position="366"/>
    </location>
</feature>
<dbReference type="SUPFAM" id="SSF55048">
    <property type="entry name" value="Probable ACP-binding domain of malonyl-CoA ACP transacylase"/>
    <property type="match status" value="1"/>
</dbReference>
<dbReference type="Proteomes" id="UP000310121">
    <property type="component" value="Unassembled WGS sequence"/>
</dbReference>
<evidence type="ECO:0000256" key="2">
    <source>
        <dbReference type="ARBA" id="ARBA00022553"/>
    </source>
</evidence>
<proteinExistence type="predicted"/>
<reference evidence="4 5" key="1">
    <citation type="submission" date="2018-10" db="EMBL/GenBank/DDBJ databases">
        <title>Fifty Aureobasidium pullulans genomes reveal a recombining polyextremotolerant generalist.</title>
        <authorList>
            <person name="Gostincar C."/>
            <person name="Turk M."/>
            <person name="Zajc J."/>
            <person name="Gunde-Cimerman N."/>
        </authorList>
    </citation>
    <scope>NUCLEOTIDE SEQUENCE [LARGE SCALE GENOMIC DNA]</scope>
    <source>
        <strain evidence="4 5">EXF-3844</strain>
    </source>
</reference>
<dbReference type="InterPro" id="IPR014043">
    <property type="entry name" value="Acyl_transferase_dom"/>
</dbReference>
<evidence type="ECO:0000313" key="4">
    <source>
        <dbReference type="EMBL" id="THZ13681.1"/>
    </source>
</evidence>
<dbReference type="PANTHER" id="PTHR43775:SF37">
    <property type="entry name" value="SI:DKEY-61P9.11"/>
    <property type="match status" value="1"/>
</dbReference>
<evidence type="ECO:0000256" key="1">
    <source>
        <dbReference type="ARBA" id="ARBA00022450"/>
    </source>
</evidence>
<dbReference type="EMBL" id="QZBN01002056">
    <property type="protein sequence ID" value="THZ13681.1"/>
    <property type="molecule type" value="Genomic_DNA"/>
</dbReference>
<dbReference type="SMART" id="SM00827">
    <property type="entry name" value="PKS_AT"/>
    <property type="match status" value="1"/>
</dbReference>
<evidence type="ECO:0000259" key="3">
    <source>
        <dbReference type="SMART" id="SM00827"/>
    </source>
</evidence>
<dbReference type="SUPFAM" id="SSF52151">
    <property type="entry name" value="FabD/lysophospholipase-like"/>
    <property type="match status" value="1"/>
</dbReference>
<dbReference type="GO" id="GO:0004312">
    <property type="term" value="F:fatty acid synthase activity"/>
    <property type="evidence" value="ECO:0007669"/>
    <property type="project" value="TreeGrafter"/>
</dbReference>
<accession>A0A4V4KI46</accession>
<keyword evidence="1" id="KW-0596">Phosphopantetheine</keyword>
<evidence type="ECO:0000313" key="5">
    <source>
        <dbReference type="Proteomes" id="UP000310121"/>
    </source>
</evidence>
<keyword evidence="2" id="KW-0597">Phosphoprotein</keyword>
<protein>
    <submittedName>
        <fullName evidence="4">FabD/lysophospholipase-like protein</fullName>
    </submittedName>
</protein>
<gene>
    <name evidence="4" type="ORF">D6C90_10274</name>
</gene>
<dbReference type="GO" id="GO:0006633">
    <property type="term" value="P:fatty acid biosynthetic process"/>
    <property type="evidence" value="ECO:0007669"/>
    <property type="project" value="TreeGrafter"/>
</dbReference>
<dbReference type="Gene3D" id="3.40.366.10">
    <property type="entry name" value="Malonyl-Coenzyme A Acyl Carrier Protein, domain 2"/>
    <property type="match status" value="1"/>
</dbReference>
<dbReference type="InterPro" id="IPR016036">
    <property type="entry name" value="Malonyl_transacylase_ACP-bd"/>
</dbReference>
<dbReference type="InterPro" id="IPR001227">
    <property type="entry name" value="Ac_transferase_dom_sf"/>
</dbReference>